<dbReference type="AlphaFoldDB" id="A0A1I2DI79"/>
<protein>
    <recommendedName>
        <fullName evidence="5">Transmembrane protein</fullName>
    </recommendedName>
</protein>
<evidence type="ECO:0000313" key="4">
    <source>
        <dbReference type="Proteomes" id="UP000199119"/>
    </source>
</evidence>
<dbReference type="EMBL" id="FONX01000005">
    <property type="protein sequence ID" value="SFE79943.1"/>
    <property type="molecule type" value="Genomic_DNA"/>
</dbReference>
<gene>
    <name evidence="3" type="ORF">SAMN04489711_105207</name>
</gene>
<feature type="region of interest" description="Disordered" evidence="1">
    <location>
        <begin position="68"/>
        <end position="122"/>
    </location>
</feature>
<dbReference type="RefSeq" id="WP_353615606.1">
    <property type="nucleotide sequence ID" value="NZ_FONX01000005.1"/>
</dbReference>
<name>A0A1I2DI79_9BURK</name>
<keyword evidence="2" id="KW-1133">Transmembrane helix</keyword>
<feature type="compositionally biased region" description="Low complexity" evidence="1">
    <location>
        <begin position="68"/>
        <end position="84"/>
    </location>
</feature>
<evidence type="ECO:0000313" key="3">
    <source>
        <dbReference type="EMBL" id="SFE79943.1"/>
    </source>
</evidence>
<feature type="compositionally biased region" description="Low complexity" evidence="1">
    <location>
        <begin position="92"/>
        <end position="106"/>
    </location>
</feature>
<evidence type="ECO:0000256" key="1">
    <source>
        <dbReference type="SAM" id="MobiDB-lite"/>
    </source>
</evidence>
<keyword evidence="4" id="KW-1185">Reference proteome</keyword>
<organism evidence="3 4">
    <name type="scientific">Paracidovorax wautersii</name>
    <dbReference type="NCBI Taxonomy" id="1177982"/>
    <lineage>
        <taxon>Bacteria</taxon>
        <taxon>Pseudomonadati</taxon>
        <taxon>Pseudomonadota</taxon>
        <taxon>Betaproteobacteria</taxon>
        <taxon>Burkholderiales</taxon>
        <taxon>Comamonadaceae</taxon>
        <taxon>Paracidovorax</taxon>
    </lineage>
</organism>
<dbReference type="Proteomes" id="UP000199119">
    <property type="component" value="Unassembled WGS sequence"/>
</dbReference>
<evidence type="ECO:0008006" key="5">
    <source>
        <dbReference type="Google" id="ProtNLM"/>
    </source>
</evidence>
<feature type="transmembrane region" description="Helical" evidence="2">
    <location>
        <begin position="32"/>
        <end position="50"/>
    </location>
</feature>
<reference evidence="4" key="1">
    <citation type="submission" date="2016-10" db="EMBL/GenBank/DDBJ databases">
        <authorList>
            <person name="Varghese N."/>
            <person name="Submissions S."/>
        </authorList>
    </citation>
    <scope>NUCLEOTIDE SEQUENCE [LARGE SCALE GENOMIC DNA]</scope>
    <source>
        <strain evidence="4">DSM 27981</strain>
    </source>
</reference>
<accession>A0A1I2DI79</accession>
<keyword evidence="2" id="KW-0812">Transmembrane</keyword>
<proteinExistence type="predicted"/>
<evidence type="ECO:0000256" key="2">
    <source>
        <dbReference type="SAM" id="Phobius"/>
    </source>
</evidence>
<dbReference type="STRING" id="1177982.SAMN04489711_105207"/>
<keyword evidence="2" id="KW-0472">Membrane</keyword>
<sequence length="122" mass="12200">MYLVLIGWLYVTLMMAVAEANAANGTLLGAAITFVLYGLLPMGIVGYILGTPARKRALKARQAAQEEAAAAAQRRTAGEASAAASGPLQPDAGGEAPAAAQAGGVAPVREEPGRVGDGAPGR</sequence>